<reference evidence="5" key="1">
    <citation type="submission" date="2010-07" db="EMBL/GenBank/DDBJ databases">
        <title>The genome sequence of Gaeumannomyces graminis var. tritici strain R3-111a-1.</title>
        <authorList>
            <consortium name="The Broad Institute Genome Sequencing Platform"/>
            <person name="Ma L.-J."/>
            <person name="Dead R."/>
            <person name="Young S."/>
            <person name="Zeng Q."/>
            <person name="Koehrsen M."/>
            <person name="Alvarado L."/>
            <person name="Berlin A."/>
            <person name="Chapman S.B."/>
            <person name="Chen Z."/>
            <person name="Freedman E."/>
            <person name="Gellesch M."/>
            <person name="Goldberg J."/>
            <person name="Griggs A."/>
            <person name="Gujja S."/>
            <person name="Heilman E.R."/>
            <person name="Heiman D."/>
            <person name="Hepburn T."/>
            <person name="Howarth C."/>
            <person name="Jen D."/>
            <person name="Larson L."/>
            <person name="Mehta T."/>
            <person name="Neiman D."/>
            <person name="Pearson M."/>
            <person name="Roberts A."/>
            <person name="Saif S."/>
            <person name="Shea T."/>
            <person name="Shenoy N."/>
            <person name="Sisk P."/>
            <person name="Stolte C."/>
            <person name="Sykes S."/>
            <person name="Walk T."/>
            <person name="White J."/>
            <person name="Yandava C."/>
            <person name="Haas B."/>
            <person name="Nusbaum C."/>
            <person name="Birren B."/>
        </authorList>
    </citation>
    <scope>NUCLEOTIDE SEQUENCE [LARGE SCALE GENOMIC DNA]</scope>
    <source>
        <strain evidence="5">R3-111a-1</strain>
    </source>
</reference>
<keyword evidence="5" id="KW-1185">Reference proteome</keyword>
<dbReference type="InterPro" id="IPR050879">
    <property type="entry name" value="Acyltransferase_3"/>
</dbReference>
<gene>
    <name evidence="4" type="primary">20348220</name>
    <name evidence="3" type="ORF">GGTG_07762</name>
</gene>
<dbReference type="RefSeq" id="XP_009223852.1">
    <property type="nucleotide sequence ID" value="XM_009225588.1"/>
</dbReference>
<organism evidence="3">
    <name type="scientific">Gaeumannomyces tritici (strain R3-111a-1)</name>
    <name type="common">Wheat and barley take-all root rot fungus</name>
    <name type="synonym">Gaeumannomyces graminis var. tritici</name>
    <dbReference type="NCBI Taxonomy" id="644352"/>
    <lineage>
        <taxon>Eukaryota</taxon>
        <taxon>Fungi</taxon>
        <taxon>Dikarya</taxon>
        <taxon>Ascomycota</taxon>
        <taxon>Pezizomycotina</taxon>
        <taxon>Sordariomycetes</taxon>
        <taxon>Sordariomycetidae</taxon>
        <taxon>Magnaporthales</taxon>
        <taxon>Magnaporthaceae</taxon>
        <taxon>Gaeumannomyces</taxon>
    </lineage>
</organism>
<dbReference type="STRING" id="644352.J3P2L6"/>
<dbReference type="PANTHER" id="PTHR23028:SF126">
    <property type="entry name" value="ACYLTRANSFERASE 3 DOMAIN-CONTAINING PROTEIN"/>
    <property type="match status" value="1"/>
</dbReference>
<dbReference type="EMBL" id="GL385398">
    <property type="protein sequence ID" value="EJT73908.1"/>
    <property type="molecule type" value="Genomic_DNA"/>
</dbReference>
<dbReference type="HOGENOM" id="CLU_005679_13_5_1"/>
<feature type="transmembrane region" description="Helical" evidence="1">
    <location>
        <begin position="143"/>
        <end position="164"/>
    </location>
</feature>
<feature type="domain" description="Acyltransferase 3" evidence="2">
    <location>
        <begin position="42"/>
        <end position="444"/>
    </location>
</feature>
<reference evidence="3" key="3">
    <citation type="submission" date="2010-09" db="EMBL/GenBank/DDBJ databases">
        <title>Annotation of Gaeumannomyces graminis var. tritici R3-111a-1.</title>
        <authorList>
            <consortium name="The Broad Institute Genome Sequencing Platform"/>
            <person name="Ma L.-J."/>
            <person name="Dead R."/>
            <person name="Young S.K."/>
            <person name="Zeng Q."/>
            <person name="Gargeya S."/>
            <person name="Fitzgerald M."/>
            <person name="Haas B."/>
            <person name="Abouelleil A."/>
            <person name="Alvarado L."/>
            <person name="Arachchi H.M."/>
            <person name="Berlin A."/>
            <person name="Brown A."/>
            <person name="Chapman S.B."/>
            <person name="Chen Z."/>
            <person name="Dunbar C."/>
            <person name="Freedman E."/>
            <person name="Gearin G."/>
            <person name="Gellesch M."/>
            <person name="Goldberg J."/>
            <person name="Griggs A."/>
            <person name="Gujja S."/>
            <person name="Heiman D."/>
            <person name="Howarth C."/>
            <person name="Larson L."/>
            <person name="Lui A."/>
            <person name="MacDonald P.J.P."/>
            <person name="Mehta T."/>
            <person name="Montmayeur A."/>
            <person name="Murphy C."/>
            <person name="Neiman D."/>
            <person name="Pearson M."/>
            <person name="Priest M."/>
            <person name="Roberts A."/>
            <person name="Saif S."/>
            <person name="Shea T."/>
            <person name="Shenoy N."/>
            <person name="Sisk P."/>
            <person name="Stolte C."/>
            <person name="Sykes S."/>
            <person name="Yandava C."/>
            <person name="Wortman J."/>
            <person name="Nusbaum C."/>
            <person name="Birren B."/>
        </authorList>
    </citation>
    <scope>NUCLEOTIDE SEQUENCE</scope>
    <source>
        <strain evidence="3">R3-111a-1</strain>
    </source>
</reference>
<dbReference type="VEuPathDB" id="FungiDB:GGTG_07762"/>
<evidence type="ECO:0000256" key="1">
    <source>
        <dbReference type="SAM" id="Phobius"/>
    </source>
</evidence>
<evidence type="ECO:0000313" key="3">
    <source>
        <dbReference type="EMBL" id="EJT73908.1"/>
    </source>
</evidence>
<accession>J3P2L6</accession>
<keyword evidence="1" id="KW-0472">Membrane</keyword>
<dbReference type="InterPro" id="IPR002656">
    <property type="entry name" value="Acyl_transf_3_dom"/>
</dbReference>
<dbReference type="Proteomes" id="UP000006039">
    <property type="component" value="Unassembled WGS sequence"/>
</dbReference>
<reference evidence="3" key="2">
    <citation type="submission" date="2010-07" db="EMBL/GenBank/DDBJ databases">
        <authorList>
            <consortium name="The Broad Institute Genome Sequencing Platform"/>
            <consortium name="Broad Institute Genome Sequencing Center for Infectious Disease"/>
            <person name="Ma L.-J."/>
            <person name="Dead R."/>
            <person name="Young S."/>
            <person name="Zeng Q."/>
            <person name="Koehrsen M."/>
            <person name="Alvarado L."/>
            <person name="Berlin A."/>
            <person name="Chapman S.B."/>
            <person name="Chen Z."/>
            <person name="Freedman E."/>
            <person name="Gellesch M."/>
            <person name="Goldberg J."/>
            <person name="Griggs A."/>
            <person name="Gujja S."/>
            <person name="Heilman E.R."/>
            <person name="Heiman D."/>
            <person name="Hepburn T."/>
            <person name="Howarth C."/>
            <person name="Jen D."/>
            <person name="Larson L."/>
            <person name="Mehta T."/>
            <person name="Neiman D."/>
            <person name="Pearson M."/>
            <person name="Roberts A."/>
            <person name="Saif S."/>
            <person name="Shea T."/>
            <person name="Shenoy N."/>
            <person name="Sisk P."/>
            <person name="Stolte C."/>
            <person name="Sykes S."/>
            <person name="Walk T."/>
            <person name="White J."/>
            <person name="Yandava C."/>
            <person name="Haas B."/>
            <person name="Nusbaum C."/>
            <person name="Birren B."/>
        </authorList>
    </citation>
    <scope>NUCLEOTIDE SEQUENCE</scope>
    <source>
        <strain evidence="3">R3-111a-1</strain>
    </source>
</reference>
<dbReference type="Pfam" id="PF01757">
    <property type="entry name" value="Acyl_transf_3"/>
    <property type="match status" value="1"/>
</dbReference>
<name>J3P2L6_GAET3</name>
<keyword evidence="1" id="KW-0812">Transmembrane</keyword>
<feature type="transmembrane region" description="Helical" evidence="1">
    <location>
        <begin position="300"/>
        <end position="319"/>
    </location>
</feature>
<feature type="transmembrane region" description="Helical" evidence="1">
    <location>
        <begin position="353"/>
        <end position="371"/>
    </location>
</feature>
<dbReference type="GeneID" id="20348220"/>
<dbReference type="eggNOG" id="ENOG502RYMZ">
    <property type="taxonomic scope" value="Eukaryota"/>
</dbReference>
<evidence type="ECO:0000259" key="2">
    <source>
        <dbReference type="Pfam" id="PF01757"/>
    </source>
</evidence>
<dbReference type="EnsemblFungi" id="EJT73908">
    <property type="protein sequence ID" value="EJT73908"/>
    <property type="gene ID" value="GGTG_07762"/>
</dbReference>
<dbReference type="OrthoDB" id="5819582at2759"/>
<feature type="transmembrane region" description="Helical" evidence="1">
    <location>
        <begin position="455"/>
        <end position="477"/>
    </location>
</feature>
<feature type="transmembrane region" description="Helical" evidence="1">
    <location>
        <begin position="383"/>
        <end position="406"/>
    </location>
</feature>
<reference evidence="4" key="4">
    <citation type="journal article" date="2015" name="G3 (Bethesda)">
        <title>Genome sequences of three phytopathogenic species of the Magnaporthaceae family of fungi.</title>
        <authorList>
            <person name="Okagaki L.H."/>
            <person name="Nunes C.C."/>
            <person name="Sailsbery J."/>
            <person name="Clay B."/>
            <person name="Brown D."/>
            <person name="John T."/>
            <person name="Oh Y."/>
            <person name="Young N."/>
            <person name="Fitzgerald M."/>
            <person name="Haas B.J."/>
            <person name="Zeng Q."/>
            <person name="Young S."/>
            <person name="Adiconis X."/>
            <person name="Fan L."/>
            <person name="Levin J.Z."/>
            <person name="Mitchell T.K."/>
            <person name="Okubara P.A."/>
            <person name="Farman M.L."/>
            <person name="Kohn L.M."/>
            <person name="Birren B."/>
            <person name="Ma L.-J."/>
            <person name="Dean R.A."/>
        </authorList>
    </citation>
    <scope>NUCLEOTIDE SEQUENCE</scope>
    <source>
        <strain evidence="4">R3-111a-1</strain>
    </source>
</reference>
<dbReference type="PANTHER" id="PTHR23028">
    <property type="entry name" value="ACETYLTRANSFERASE"/>
    <property type="match status" value="1"/>
</dbReference>
<dbReference type="GO" id="GO:0016747">
    <property type="term" value="F:acyltransferase activity, transferring groups other than amino-acyl groups"/>
    <property type="evidence" value="ECO:0007669"/>
    <property type="project" value="InterPro"/>
</dbReference>
<feature type="transmembrane region" description="Helical" evidence="1">
    <location>
        <begin position="201"/>
        <end position="224"/>
    </location>
</feature>
<keyword evidence="1" id="KW-1133">Transmembrane helix</keyword>
<sequence length="519" mass="57412">MGSSDRALSWPARLLRTLPPSFVADMMWPDQRPGWRLHATSYLDGLRGIASFVVFFCHYTEENHKYMVPSYGLNPDGQASSFLQLPFFRIAFSGRPMVHVFFVISGFVLSHKPLRALHDGGPRALERCAAALSSSAFRRPLRLFGPCAAETLMIAACCQLGWLYEPLPALSTQLWIWKDVMFHSVTWPWAWDADLRPGYDVHLWTIPIEFAHSMLLFLVILLLARVKLKVRQASTAGLMAYCLCCGKWAAFEFLGGMWLAEMRIVQSLGRACCGGGTDEHRGIGQKEQLPQPHARRGRRLLRSIFWIGVVAAFVFVGGWPNSGADRTRGIRALLAATPDPFAHGMDDLAPQKFWFALAALSAVWACGELAWARRLLDSGPAQYCGRLSFAIYIVHGPVLAMLQLAVVGEPFSPERVVPADGDGQQQQQQQQVVVPAVPGWGVKGMFGVDGPTQRFLAWLGGLVILLPVTVWVADVFWRLVDVPVIAAARWVETVCLGDGPDEDAGRKECHCQLTSIAAC</sequence>
<proteinExistence type="predicted"/>
<reference evidence="4" key="5">
    <citation type="submission" date="2018-04" db="UniProtKB">
        <authorList>
            <consortium name="EnsemblFungi"/>
        </authorList>
    </citation>
    <scope>IDENTIFICATION</scope>
    <source>
        <strain evidence="4">R3-111a-1</strain>
    </source>
</reference>
<dbReference type="AlphaFoldDB" id="J3P2L6"/>
<protein>
    <recommendedName>
        <fullName evidence="2">Acyltransferase 3 domain-containing protein</fullName>
    </recommendedName>
</protein>
<evidence type="ECO:0000313" key="4">
    <source>
        <dbReference type="EnsemblFungi" id="EJT73908"/>
    </source>
</evidence>
<evidence type="ECO:0000313" key="5">
    <source>
        <dbReference type="Proteomes" id="UP000006039"/>
    </source>
</evidence>